<keyword evidence="1" id="KW-0812">Transmembrane</keyword>
<feature type="transmembrane region" description="Helical" evidence="1">
    <location>
        <begin position="12"/>
        <end position="32"/>
    </location>
</feature>
<proteinExistence type="predicted"/>
<evidence type="ECO:0008006" key="4">
    <source>
        <dbReference type="Google" id="ProtNLM"/>
    </source>
</evidence>
<organism evidence="2 3">
    <name type="scientific">Saxibacter everestensis</name>
    <dbReference type="NCBI Taxonomy" id="2909229"/>
    <lineage>
        <taxon>Bacteria</taxon>
        <taxon>Bacillati</taxon>
        <taxon>Actinomycetota</taxon>
        <taxon>Actinomycetes</taxon>
        <taxon>Micrococcales</taxon>
        <taxon>Brevibacteriaceae</taxon>
        <taxon>Saxibacter</taxon>
    </lineage>
</organism>
<keyword evidence="1" id="KW-0472">Membrane</keyword>
<feature type="transmembrane region" description="Helical" evidence="1">
    <location>
        <begin position="38"/>
        <end position="61"/>
    </location>
</feature>
<dbReference type="Proteomes" id="UP001209083">
    <property type="component" value="Chromosome"/>
</dbReference>
<dbReference type="RefSeq" id="WP_349639572.1">
    <property type="nucleotide sequence ID" value="NZ_CP090958.1"/>
</dbReference>
<keyword evidence="1" id="KW-1133">Transmembrane helix</keyword>
<evidence type="ECO:0000256" key="1">
    <source>
        <dbReference type="SAM" id="Phobius"/>
    </source>
</evidence>
<sequence>MATNTSISPKVIATAGTTIGLTVLVAMLEAITPELLSFAGPWATVLYMGVIALAGTLAGYVTRDPDRETGHVPDV</sequence>
<evidence type="ECO:0000313" key="2">
    <source>
        <dbReference type="EMBL" id="WGW12768.1"/>
    </source>
</evidence>
<accession>A0ABY8QV19</accession>
<name>A0ABY8QV19_9MICO</name>
<reference evidence="2 3" key="1">
    <citation type="submission" date="2023-05" db="EMBL/GenBank/DDBJ databases">
        <title>Lithophilousrod everest ZFBP1038 complete genpme.</title>
        <authorList>
            <person name="Tian M."/>
        </authorList>
    </citation>
    <scope>NUCLEOTIDE SEQUENCE [LARGE SCALE GENOMIC DNA]</scope>
    <source>
        <strain evidence="2 3">ZFBP1038</strain>
    </source>
</reference>
<dbReference type="EMBL" id="CP090958">
    <property type="protein sequence ID" value="WGW12768.1"/>
    <property type="molecule type" value="Genomic_DNA"/>
</dbReference>
<gene>
    <name evidence="2" type="ORF">LWF01_03055</name>
</gene>
<keyword evidence="3" id="KW-1185">Reference proteome</keyword>
<protein>
    <recommendedName>
        <fullName evidence="4">Holin</fullName>
    </recommendedName>
</protein>
<evidence type="ECO:0000313" key="3">
    <source>
        <dbReference type="Proteomes" id="UP001209083"/>
    </source>
</evidence>